<dbReference type="EMBL" id="JAAGBB010000036">
    <property type="protein sequence ID" value="MBR0667551.1"/>
    <property type="molecule type" value="Genomic_DNA"/>
</dbReference>
<evidence type="ECO:0000313" key="8">
    <source>
        <dbReference type="Proteomes" id="UP001196870"/>
    </source>
</evidence>
<dbReference type="PIRSF" id="PIRSF002741">
    <property type="entry name" value="MppA"/>
    <property type="match status" value="1"/>
</dbReference>
<dbReference type="CDD" id="cd08498">
    <property type="entry name" value="PBP2_NikA_DppA_OppA_like_2"/>
    <property type="match status" value="1"/>
</dbReference>
<dbReference type="PANTHER" id="PTHR30290">
    <property type="entry name" value="PERIPLASMIC BINDING COMPONENT OF ABC TRANSPORTER"/>
    <property type="match status" value="1"/>
</dbReference>
<accession>A0ABS5F4P6</accession>
<comment type="subcellular location">
    <subcellularLocation>
        <location evidence="1">Periplasm</location>
    </subcellularLocation>
</comment>
<dbReference type="RefSeq" id="WP_211855329.1">
    <property type="nucleotide sequence ID" value="NZ_JAAGBB010000036.1"/>
</dbReference>
<dbReference type="Gene3D" id="3.40.190.10">
    <property type="entry name" value="Periplasmic binding protein-like II"/>
    <property type="match status" value="1"/>
</dbReference>
<dbReference type="PANTHER" id="PTHR30290:SF9">
    <property type="entry name" value="OLIGOPEPTIDE-BINDING PROTEIN APPA"/>
    <property type="match status" value="1"/>
</dbReference>
<feature type="signal peptide" evidence="5">
    <location>
        <begin position="1"/>
        <end position="22"/>
    </location>
</feature>
<keyword evidence="4 5" id="KW-0732">Signal</keyword>
<dbReference type="InterPro" id="IPR039424">
    <property type="entry name" value="SBP_5"/>
</dbReference>
<feature type="domain" description="Solute-binding protein family 5" evidence="6">
    <location>
        <begin position="66"/>
        <end position="395"/>
    </location>
</feature>
<organism evidence="7 8">
    <name type="scientific">Plastoroseomonas hellenica</name>
    <dbReference type="NCBI Taxonomy" id="2687306"/>
    <lineage>
        <taxon>Bacteria</taxon>
        <taxon>Pseudomonadati</taxon>
        <taxon>Pseudomonadota</taxon>
        <taxon>Alphaproteobacteria</taxon>
        <taxon>Acetobacterales</taxon>
        <taxon>Acetobacteraceae</taxon>
        <taxon>Plastoroseomonas</taxon>
    </lineage>
</organism>
<dbReference type="Proteomes" id="UP001196870">
    <property type="component" value="Unassembled WGS sequence"/>
</dbReference>
<evidence type="ECO:0000256" key="4">
    <source>
        <dbReference type="ARBA" id="ARBA00022729"/>
    </source>
</evidence>
<evidence type="ECO:0000256" key="5">
    <source>
        <dbReference type="SAM" id="SignalP"/>
    </source>
</evidence>
<protein>
    <submittedName>
        <fullName evidence="7">ABC transporter substrate-binding protein</fullName>
    </submittedName>
</protein>
<evidence type="ECO:0000259" key="6">
    <source>
        <dbReference type="Pfam" id="PF00496"/>
    </source>
</evidence>
<reference evidence="8" key="1">
    <citation type="journal article" date="2021" name="Syst. Appl. Microbiol.">
        <title>Roseomonas hellenica sp. nov., isolated from roots of wild-growing Alkanna tinctoria.</title>
        <authorList>
            <person name="Rat A."/>
            <person name="Naranjo H.D."/>
            <person name="Lebbe L."/>
            <person name="Cnockaert M."/>
            <person name="Krigas N."/>
            <person name="Grigoriadou K."/>
            <person name="Maloupa E."/>
            <person name="Willems A."/>
        </authorList>
    </citation>
    <scope>NUCLEOTIDE SEQUENCE [LARGE SCALE GENOMIC DNA]</scope>
    <source>
        <strain evidence="8">LMG 31523</strain>
    </source>
</reference>
<keyword evidence="3" id="KW-0813">Transport</keyword>
<proteinExistence type="inferred from homology"/>
<sequence>MPAFRPLLLAIACLAMAPIAQAQHLRIAMKAAVDSADPHLTFTPNRNVQLHVFETLLTQDATLRAQPGLAESWRAVDPLTWEFRLREGVFFHDGSPLTADDVAFSIRRAQAAQGPRTYASAVRNITGIEVVDQRRLIVRTGVPTPLQPHYLVAIAILSERAATDAADADFNGGRAAIGTGPYRWIRWTPNQDVLLERSANWRGSAEPWARVTFRFIPNDSARVAALLASDVDVIDTVPSGLHERIRAHAQTQLVSGDSVFTHYFYLDSMSTQIPNATGADGQPLPQNPLRDQRVRQAMTHALNRVALAERAMEGGATPAGQVAAAGFSGHDPDLGVPAYDPALSRRLLAEAGYPQGFNLTVHCTLDRFAGDARTCQSIGQMLTAIGIRTAIEALPMPVYLRRSATLTPAGAPELSAHLSIFGSSSGLASEGLTSLVRTVNAARAHGGWNRSRYSHPALDRLLDLADGTFDDAEREAATRRAVRFAVDDQALLPIFFMRSSWGLRRSLTLTPRGDQYTMATETRLAQ</sequence>
<keyword evidence="8" id="KW-1185">Reference proteome</keyword>
<feature type="chain" id="PRO_5046110999" evidence="5">
    <location>
        <begin position="23"/>
        <end position="526"/>
    </location>
</feature>
<evidence type="ECO:0000313" key="7">
    <source>
        <dbReference type="EMBL" id="MBR0667551.1"/>
    </source>
</evidence>
<comment type="caution">
    <text evidence="7">The sequence shown here is derived from an EMBL/GenBank/DDBJ whole genome shotgun (WGS) entry which is preliminary data.</text>
</comment>
<gene>
    <name evidence="7" type="ORF">GXW71_24555</name>
</gene>
<evidence type="ECO:0000256" key="2">
    <source>
        <dbReference type="ARBA" id="ARBA00005695"/>
    </source>
</evidence>
<name>A0ABS5F4P6_9PROT</name>
<dbReference type="InterPro" id="IPR030678">
    <property type="entry name" value="Peptide/Ni-bd"/>
</dbReference>
<evidence type="ECO:0000256" key="3">
    <source>
        <dbReference type="ARBA" id="ARBA00022448"/>
    </source>
</evidence>
<dbReference type="SUPFAM" id="SSF53850">
    <property type="entry name" value="Periplasmic binding protein-like II"/>
    <property type="match status" value="1"/>
</dbReference>
<dbReference type="Pfam" id="PF00496">
    <property type="entry name" value="SBP_bac_5"/>
    <property type="match status" value="1"/>
</dbReference>
<comment type="similarity">
    <text evidence="2">Belongs to the bacterial solute-binding protein 5 family.</text>
</comment>
<evidence type="ECO:0000256" key="1">
    <source>
        <dbReference type="ARBA" id="ARBA00004418"/>
    </source>
</evidence>
<dbReference type="Gene3D" id="3.10.105.10">
    <property type="entry name" value="Dipeptide-binding Protein, Domain 3"/>
    <property type="match status" value="1"/>
</dbReference>
<dbReference type="InterPro" id="IPR000914">
    <property type="entry name" value="SBP_5_dom"/>
</dbReference>